<dbReference type="Pfam" id="PF09866">
    <property type="entry name" value="DUF2093"/>
    <property type="match status" value="1"/>
</dbReference>
<protein>
    <recommendedName>
        <fullName evidence="3">DUF2093 domain-containing protein</fullName>
    </recommendedName>
</protein>
<accession>A0ABV2HR52</accession>
<proteinExistence type="predicted"/>
<sequence length="116" mass="13222">MALPDNHCAGTAILHEHCAKLDLARDLWRLNPHEPKRHSMMNRFEGPGGKEARIRYLDGDFQVTSPGAFVRCAVTGESIPLDELKYWSVARQEPYVNATASLRREIEVHPEMRKRG</sequence>
<reference evidence="1 2" key="1">
    <citation type="submission" date="2024-06" db="EMBL/GenBank/DDBJ databases">
        <title>Genomic Encyclopedia of Type Strains, Phase IV (KMG-IV): sequencing the most valuable type-strain genomes for metagenomic binning, comparative biology and taxonomic classification.</title>
        <authorList>
            <person name="Goeker M."/>
        </authorList>
    </citation>
    <scope>NUCLEOTIDE SEQUENCE [LARGE SCALE GENOMIC DNA]</scope>
    <source>
        <strain evidence="1 2">DSM 29846</strain>
    </source>
</reference>
<evidence type="ECO:0000313" key="1">
    <source>
        <dbReference type="EMBL" id="MET3593082.1"/>
    </source>
</evidence>
<organism evidence="1 2">
    <name type="scientific">Mesorhizobium shonense</name>
    <dbReference type="NCBI Taxonomy" id="1209948"/>
    <lineage>
        <taxon>Bacteria</taxon>
        <taxon>Pseudomonadati</taxon>
        <taxon>Pseudomonadota</taxon>
        <taxon>Alphaproteobacteria</taxon>
        <taxon>Hyphomicrobiales</taxon>
        <taxon>Phyllobacteriaceae</taxon>
        <taxon>Mesorhizobium</taxon>
    </lineage>
</organism>
<dbReference type="InterPro" id="IPR018661">
    <property type="entry name" value="DUF2093"/>
</dbReference>
<keyword evidence="2" id="KW-1185">Reference proteome</keyword>
<evidence type="ECO:0000313" key="2">
    <source>
        <dbReference type="Proteomes" id="UP001549036"/>
    </source>
</evidence>
<name>A0ABV2HR52_9HYPH</name>
<gene>
    <name evidence="1" type="ORF">ABID26_002470</name>
</gene>
<dbReference type="EMBL" id="JBEPLM010000003">
    <property type="protein sequence ID" value="MET3593082.1"/>
    <property type="molecule type" value="Genomic_DNA"/>
</dbReference>
<evidence type="ECO:0008006" key="3">
    <source>
        <dbReference type="Google" id="ProtNLM"/>
    </source>
</evidence>
<comment type="caution">
    <text evidence="1">The sequence shown here is derived from an EMBL/GenBank/DDBJ whole genome shotgun (WGS) entry which is preliminary data.</text>
</comment>
<dbReference type="Proteomes" id="UP001549036">
    <property type="component" value="Unassembled WGS sequence"/>
</dbReference>